<protein>
    <recommendedName>
        <fullName evidence="7">FRG1-like family protein</fullName>
    </recommendedName>
</protein>
<dbReference type="VEuPathDB" id="FungiDB:BO71DRAFT_349162"/>
<gene>
    <name evidence="5" type="ORF">BO71DRAFT_349162</name>
</gene>
<dbReference type="InterPro" id="IPR008999">
    <property type="entry name" value="Actin-crosslinking"/>
</dbReference>
<feature type="region of interest" description="Disordered" evidence="4">
    <location>
        <begin position="1"/>
        <end position="69"/>
    </location>
</feature>
<proteinExistence type="inferred from homology"/>
<evidence type="ECO:0000256" key="4">
    <source>
        <dbReference type="SAM" id="MobiDB-lite"/>
    </source>
</evidence>
<feature type="region of interest" description="Disordered" evidence="4">
    <location>
        <begin position="187"/>
        <end position="213"/>
    </location>
</feature>
<dbReference type="GO" id="GO:0005730">
    <property type="term" value="C:nucleolus"/>
    <property type="evidence" value="ECO:0007669"/>
    <property type="project" value="UniProtKB-SubCell"/>
</dbReference>
<name>A0A319DFW2_9EURO</name>
<evidence type="ECO:0000256" key="2">
    <source>
        <dbReference type="ARBA" id="ARBA00010878"/>
    </source>
</evidence>
<sequence length="320" mass="34183">MVKPLSFKGDKPKKRKHDSSSTSDPSRKKPSTTTPSSTAAAPPTDPDADAHALEASAEDQSWVTADTPSDLAGPIMFVLPTATATASEPEDSAGAGPPTCLATDAHGTVFASVVENLIEGDPATAEPHDVRQVWVATKVAGVEGWSFRGSNGKYLSSDKHGILSATASAISRHEVFGIREAESGGGGLFTVVTGTGTPPGSGEEDKDKKEKKEAETYLSVKEVLSKTTASGTKIEVRGDVTGLSSGTNIRIRMQARFKPRIKASKEIRAREKIGRKELEGIVGRRLDEEEVRRLRKARKEGDFHEVVLDVKVRGKHDKFA</sequence>
<dbReference type="SUPFAM" id="SSF50405">
    <property type="entry name" value="Actin-crosslinking proteins"/>
    <property type="match status" value="1"/>
</dbReference>
<feature type="compositionally biased region" description="Low complexity" evidence="4">
    <location>
        <begin position="189"/>
        <end position="201"/>
    </location>
</feature>
<dbReference type="Pfam" id="PF06229">
    <property type="entry name" value="FRG1"/>
    <property type="match status" value="1"/>
</dbReference>
<comment type="similarity">
    <text evidence="2">Belongs to the FRG1 family.</text>
</comment>
<comment type="subcellular location">
    <subcellularLocation>
        <location evidence="1">Nucleus</location>
        <location evidence="1">Nucleolus</location>
    </subcellularLocation>
</comment>
<feature type="compositionally biased region" description="Low complexity" evidence="4">
    <location>
        <begin position="31"/>
        <end position="42"/>
    </location>
</feature>
<dbReference type="PANTHER" id="PTHR12928">
    <property type="entry name" value="FRG1 PROTEIN"/>
    <property type="match status" value="1"/>
</dbReference>
<dbReference type="GO" id="GO:0051015">
    <property type="term" value="F:actin filament binding"/>
    <property type="evidence" value="ECO:0007669"/>
    <property type="project" value="TreeGrafter"/>
</dbReference>
<dbReference type="EMBL" id="KZ825838">
    <property type="protein sequence ID" value="PYH96350.1"/>
    <property type="molecule type" value="Genomic_DNA"/>
</dbReference>
<dbReference type="Gene3D" id="2.80.10.50">
    <property type="match status" value="1"/>
</dbReference>
<evidence type="ECO:0000256" key="1">
    <source>
        <dbReference type="ARBA" id="ARBA00004604"/>
    </source>
</evidence>
<keyword evidence="6" id="KW-1185">Reference proteome</keyword>
<dbReference type="PANTHER" id="PTHR12928:SF0">
    <property type="entry name" value="FSHD REGION GENE 1"/>
    <property type="match status" value="1"/>
</dbReference>
<keyword evidence="3" id="KW-0539">Nucleus</keyword>
<dbReference type="STRING" id="1448320.A0A319DFW2"/>
<feature type="compositionally biased region" description="Basic and acidic residues" evidence="4">
    <location>
        <begin position="203"/>
        <end position="213"/>
    </location>
</feature>
<evidence type="ECO:0000313" key="5">
    <source>
        <dbReference type="EMBL" id="PYH96350.1"/>
    </source>
</evidence>
<dbReference type="AlphaFoldDB" id="A0A319DFW2"/>
<evidence type="ECO:0000313" key="6">
    <source>
        <dbReference type="Proteomes" id="UP000247810"/>
    </source>
</evidence>
<accession>A0A319DFW2</accession>
<dbReference type="Proteomes" id="UP000247810">
    <property type="component" value="Unassembled WGS sequence"/>
</dbReference>
<evidence type="ECO:0008006" key="7">
    <source>
        <dbReference type="Google" id="ProtNLM"/>
    </source>
</evidence>
<organism evidence="5 6">
    <name type="scientific">Aspergillus ellipticus CBS 707.79</name>
    <dbReference type="NCBI Taxonomy" id="1448320"/>
    <lineage>
        <taxon>Eukaryota</taxon>
        <taxon>Fungi</taxon>
        <taxon>Dikarya</taxon>
        <taxon>Ascomycota</taxon>
        <taxon>Pezizomycotina</taxon>
        <taxon>Eurotiomycetes</taxon>
        <taxon>Eurotiomycetidae</taxon>
        <taxon>Eurotiales</taxon>
        <taxon>Aspergillaceae</taxon>
        <taxon>Aspergillus</taxon>
        <taxon>Aspergillus subgen. Circumdati</taxon>
    </lineage>
</organism>
<dbReference type="GO" id="GO:0071013">
    <property type="term" value="C:catalytic step 2 spliceosome"/>
    <property type="evidence" value="ECO:0007669"/>
    <property type="project" value="TreeGrafter"/>
</dbReference>
<dbReference type="InterPro" id="IPR010414">
    <property type="entry name" value="FRG1"/>
</dbReference>
<dbReference type="OrthoDB" id="5539371at2759"/>
<dbReference type="CDD" id="cd23339">
    <property type="entry name" value="beta-trefoil_FSCN_fungal_FRG1-like"/>
    <property type="match status" value="1"/>
</dbReference>
<reference evidence="5 6" key="1">
    <citation type="submission" date="2018-02" db="EMBL/GenBank/DDBJ databases">
        <title>The genomes of Aspergillus section Nigri reveals drivers in fungal speciation.</title>
        <authorList>
            <consortium name="DOE Joint Genome Institute"/>
            <person name="Vesth T.C."/>
            <person name="Nybo J."/>
            <person name="Theobald S."/>
            <person name="Brandl J."/>
            <person name="Frisvad J.C."/>
            <person name="Nielsen K.F."/>
            <person name="Lyhne E.K."/>
            <person name="Kogle M.E."/>
            <person name="Kuo A."/>
            <person name="Riley R."/>
            <person name="Clum A."/>
            <person name="Nolan M."/>
            <person name="Lipzen A."/>
            <person name="Salamov A."/>
            <person name="Henrissat B."/>
            <person name="Wiebenga A."/>
            <person name="De vries R.P."/>
            <person name="Grigoriev I.V."/>
            <person name="Mortensen U.H."/>
            <person name="Andersen M.R."/>
            <person name="Baker S.E."/>
        </authorList>
    </citation>
    <scope>NUCLEOTIDE SEQUENCE [LARGE SCALE GENOMIC DNA]</scope>
    <source>
        <strain evidence="5 6">CBS 707.79</strain>
    </source>
</reference>
<evidence type="ECO:0000256" key="3">
    <source>
        <dbReference type="ARBA" id="ARBA00023242"/>
    </source>
</evidence>
<feature type="compositionally biased region" description="Polar residues" evidence="4">
    <location>
        <begin position="58"/>
        <end position="67"/>
    </location>
</feature>